<dbReference type="EMBL" id="AM436875">
    <property type="protein sequence ID" value="CAN71694.1"/>
    <property type="molecule type" value="Genomic_DNA"/>
</dbReference>
<protein>
    <submittedName>
        <fullName evidence="1">Uncharacterized protein</fullName>
    </submittedName>
</protein>
<sequence length="152" mass="17493">MVVAVEGIPDIMVIMVIIPQILIKGKLHCTTKSGIILRQNKENGKRLQDKPLKNHENNCYKCSMKGHWSYTYRTLKHLVDLYQTSIKEKGKEIEMNFTNGDGLDLTYYDIDFFGVAVAMAPFNSGFDPRQRRHLIRAQLVSQLIRVQLVLLD</sequence>
<reference evidence="1" key="1">
    <citation type="journal article" date="2007" name="PLoS ONE">
        <title>The first genome sequence of an elite grapevine cultivar (Pinot noir Vitis vinifera L.): coping with a highly heterozygous genome.</title>
        <authorList>
            <person name="Velasco R."/>
            <person name="Zharkikh A."/>
            <person name="Troggio M."/>
            <person name="Cartwright D.A."/>
            <person name="Cestaro A."/>
            <person name="Pruss D."/>
            <person name="Pindo M."/>
            <person name="FitzGerald L.M."/>
            <person name="Vezzulli S."/>
            <person name="Reid J."/>
            <person name="Malacarne G."/>
            <person name="Iliev D."/>
            <person name="Coppola G."/>
            <person name="Wardell B."/>
            <person name="Micheletti D."/>
            <person name="Macalma T."/>
            <person name="Facci M."/>
            <person name="Mitchell J.T."/>
            <person name="Perazzolli M."/>
            <person name="Eldredge G."/>
            <person name="Gatto P."/>
            <person name="Oyzerski R."/>
            <person name="Moretto M."/>
            <person name="Gutin N."/>
            <person name="Stefanini M."/>
            <person name="Chen Y."/>
            <person name="Segala C."/>
            <person name="Davenport C."/>
            <person name="Dematte L."/>
            <person name="Mraz A."/>
            <person name="Battilana J."/>
            <person name="Stormo K."/>
            <person name="Costa F."/>
            <person name="Tao Q."/>
            <person name="Si-Ammour A."/>
            <person name="Harkins T."/>
            <person name="Lackey A."/>
            <person name="Perbost C."/>
            <person name="Taillon B."/>
            <person name="Stella A."/>
            <person name="Solovyev V."/>
            <person name="Fawcett J.A."/>
            <person name="Sterck L."/>
            <person name="Vandepoele K."/>
            <person name="Grando S.M."/>
            <person name="Toppo S."/>
            <person name="Moser C."/>
            <person name="Lanchbury J."/>
            <person name="Bogden R."/>
            <person name="Skolnick M."/>
            <person name="Sgaramella V."/>
            <person name="Bhatnagar S.K."/>
            <person name="Fontana P."/>
            <person name="Gutin A."/>
            <person name="Van de Peer Y."/>
            <person name="Salamini F."/>
            <person name="Viola R."/>
        </authorList>
    </citation>
    <scope>NUCLEOTIDE SEQUENCE</scope>
</reference>
<evidence type="ECO:0000313" key="1">
    <source>
        <dbReference type="EMBL" id="CAN71694.1"/>
    </source>
</evidence>
<dbReference type="AlphaFoldDB" id="A5AV99"/>
<name>A5AV99_VITVI</name>
<accession>A5AV99</accession>
<dbReference type="PANTHER" id="PTHR33325:SF11">
    <property type="entry name" value="COLD SHOCK DOMAIN-CONTAINING PROTEIN 4-LIKE"/>
    <property type="match status" value="1"/>
</dbReference>
<organism evidence="1">
    <name type="scientific">Vitis vinifera</name>
    <name type="common">Grape</name>
    <dbReference type="NCBI Taxonomy" id="29760"/>
    <lineage>
        <taxon>Eukaryota</taxon>
        <taxon>Viridiplantae</taxon>
        <taxon>Streptophyta</taxon>
        <taxon>Embryophyta</taxon>
        <taxon>Tracheophyta</taxon>
        <taxon>Spermatophyta</taxon>
        <taxon>Magnoliopsida</taxon>
        <taxon>eudicotyledons</taxon>
        <taxon>Gunneridae</taxon>
        <taxon>Pentapetalae</taxon>
        <taxon>rosids</taxon>
        <taxon>Vitales</taxon>
        <taxon>Vitaceae</taxon>
        <taxon>Viteae</taxon>
        <taxon>Vitis</taxon>
    </lineage>
</organism>
<dbReference type="PANTHER" id="PTHR33325">
    <property type="entry name" value="ZINC FINGER, CCHC-TYPE-RELATED"/>
    <property type="match status" value="1"/>
</dbReference>
<proteinExistence type="predicted"/>
<gene>
    <name evidence="1" type="ORF">VITISV_005850</name>
</gene>